<evidence type="ECO:0000313" key="3">
    <source>
        <dbReference type="Proteomes" id="UP001626550"/>
    </source>
</evidence>
<evidence type="ECO:0000256" key="1">
    <source>
        <dbReference type="SAM" id="Phobius"/>
    </source>
</evidence>
<keyword evidence="1" id="KW-0812">Transmembrane</keyword>
<keyword evidence="1" id="KW-0472">Membrane</keyword>
<reference evidence="2 3" key="1">
    <citation type="submission" date="2024-11" db="EMBL/GenBank/DDBJ databases">
        <title>Adaptive evolution of stress response genes in parasites aligns with host niche diversity.</title>
        <authorList>
            <person name="Hahn C."/>
            <person name="Resl P."/>
        </authorList>
    </citation>
    <scope>NUCLEOTIDE SEQUENCE [LARGE SCALE GENOMIC DNA]</scope>
    <source>
        <strain evidence="2">EGGRZ-B1_66</strain>
        <tissue evidence="2">Body</tissue>
    </source>
</reference>
<feature type="transmembrane region" description="Helical" evidence="1">
    <location>
        <begin position="9"/>
        <end position="26"/>
    </location>
</feature>
<comment type="caution">
    <text evidence="2">The sequence shown here is derived from an EMBL/GenBank/DDBJ whole genome shotgun (WGS) entry which is preliminary data.</text>
</comment>
<dbReference type="AlphaFoldDB" id="A0ABD2QND7"/>
<dbReference type="Proteomes" id="UP001626550">
    <property type="component" value="Unassembled WGS sequence"/>
</dbReference>
<evidence type="ECO:0000313" key="2">
    <source>
        <dbReference type="EMBL" id="KAL3319971.1"/>
    </source>
</evidence>
<protein>
    <recommendedName>
        <fullName evidence="4">DUF4773 domain-containing protein</fullName>
    </recommendedName>
</protein>
<keyword evidence="1" id="KW-1133">Transmembrane helix</keyword>
<accession>A0ABD2QND7</accession>
<organism evidence="2 3">
    <name type="scientific">Cichlidogyrus casuarinus</name>
    <dbReference type="NCBI Taxonomy" id="1844966"/>
    <lineage>
        <taxon>Eukaryota</taxon>
        <taxon>Metazoa</taxon>
        <taxon>Spiralia</taxon>
        <taxon>Lophotrochozoa</taxon>
        <taxon>Platyhelminthes</taxon>
        <taxon>Monogenea</taxon>
        <taxon>Monopisthocotylea</taxon>
        <taxon>Dactylogyridea</taxon>
        <taxon>Ancyrocephalidae</taxon>
        <taxon>Cichlidogyrus</taxon>
    </lineage>
</organism>
<gene>
    <name evidence="2" type="ORF">Ciccas_001354</name>
</gene>
<sequence length="354" mass="40370">MAQLRVNKLVLCVITFFIVLTYLIFIRNSGEDQLVASIRRKYENFQKQREEIRRTELPETVIKEPIGLENNNNQWVKFANSAEFLVNVSYLLKLEQKRNNLLDTFDKDHRSLLKLTNLDVEGPSETTSNSYCECGRISEPCQCCANLTINRFPHSSIHRSIYSNLIIGKNNAPILYCFNLQFKVMKNIAFLTSFILENNSKFLQLDNKLIEFAFKSKENTKSFIFTDQTFGDIHKKYELCTTSSAAQVMLCLYLHSMDYSVNSQSNPPETSFTACSHLELKHTPDYILSIYNFGCFKAHKGAVADADTKTGKEKLEETPLPNLNANTSAVLNLTSVLPIIIQDSKQSLVSTQQP</sequence>
<evidence type="ECO:0008006" key="4">
    <source>
        <dbReference type="Google" id="ProtNLM"/>
    </source>
</evidence>
<proteinExistence type="predicted"/>
<keyword evidence="3" id="KW-1185">Reference proteome</keyword>
<dbReference type="EMBL" id="JBJKFK010000086">
    <property type="protein sequence ID" value="KAL3319971.1"/>
    <property type="molecule type" value="Genomic_DNA"/>
</dbReference>
<name>A0ABD2QND7_9PLAT</name>